<gene>
    <name evidence="2" type="ORF">DSM112329_03106</name>
</gene>
<proteinExistence type="predicted"/>
<reference evidence="2" key="1">
    <citation type="submission" date="2022-12" db="EMBL/GenBank/DDBJ databases">
        <title>Paraconexibacter alkalitolerans sp. nov. and Baekduia alba sp. nov., isolated from soil and emended description of the genera Paraconexibacter (Chun et al., 2020) and Baekduia (An et al., 2020).</title>
        <authorList>
            <person name="Vieira S."/>
            <person name="Huber K.J."/>
            <person name="Geppert A."/>
            <person name="Wolf J."/>
            <person name="Neumann-Schaal M."/>
            <person name="Muesken M."/>
            <person name="Overmann J."/>
        </authorList>
    </citation>
    <scope>NUCLEOTIDE SEQUENCE</scope>
    <source>
        <strain evidence="2">AEG42_29</strain>
    </source>
</reference>
<evidence type="ECO:0000313" key="2">
    <source>
        <dbReference type="EMBL" id="XAY06239.1"/>
    </source>
</evidence>
<protein>
    <recommendedName>
        <fullName evidence="1">RES domain-containing protein</fullName>
    </recommendedName>
</protein>
<accession>A0AAU7AXP3</accession>
<dbReference type="InterPro" id="IPR014914">
    <property type="entry name" value="RES_dom"/>
</dbReference>
<dbReference type="EMBL" id="CP114014">
    <property type="protein sequence ID" value="XAY06239.1"/>
    <property type="molecule type" value="Genomic_DNA"/>
</dbReference>
<evidence type="ECO:0000259" key="1">
    <source>
        <dbReference type="Pfam" id="PF08808"/>
    </source>
</evidence>
<dbReference type="RefSeq" id="WP_354697476.1">
    <property type="nucleotide sequence ID" value="NZ_CP114014.1"/>
</dbReference>
<dbReference type="KEGG" id="parq:DSM112329_03106"/>
<organism evidence="2">
    <name type="scientific">Paraconexibacter sp. AEG42_29</name>
    <dbReference type="NCBI Taxonomy" id="2997339"/>
    <lineage>
        <taxon>Bacteria</taxon>
        <taxon>Bacillati</taxon>
        <taxon>Actinomycetota</taxon>
        <taxon>Thermoleophilia</taxon>
        <taxon>Solirubrobacterales</taxon>
        <taxon>Paraconexibacteraceae</taxon>
        <taxon>Paraconexibacter</taxon>
    </lineage>
</organism>
<sequence length="181" mass="20987">MLLYRVFPHRPAARPGTPGHPSYVHPVQGKGRWDNPQHYLAWYVASDQASAVGEVFAHLATWREEMFEFPHVPGSRRALGVYRLPDDLPYVDLDDAQTLVDRGMRPSQVIERNRPYTQDKALEIYREQRWSGLRWWSFHRPQWRVWCLWDVAPVVEEVQRLDIAHVAVRDAAGALARPVAG</sequence>
<dbReference type="Pfam" id="PF08808">
    <property type="entry name" value="RES"/>
    <property type="match status" value="1"/>
</dbReference>
<feature type="domain" description="RES" evidence="1">
    <location>
        <begin position="3"/>
        <end position="160"/>
    </location>
</feature>
<name>A0AAU7AXP3_9ACTN</name>
<dbReference type="AlphaFoldDB" id="A0AAU7AXP3"/>